<proteinExistence type="predicted"/>
<sequence length="1472" mass="163579">MALKKIKAHQQPPRSFTKELQLISYAGGSLFNESGAVLLGEKKVYYPKDYSKDGSPAVVTDPDTYKEFGTSSKNKFSKGFPAALPIEEQFPLQSEVSRSLLGVNRAETQQGIFGNVSSYGLDKKDWVAYSFFPDHTQGNHWEFKNSPAGPHRAAINRDDASGSSVVLTSYAVPYSNPGNRVLNNLARGIYTGDISRNQGQYLQTLIAQYIIAHMVNNFTDVEKRRFNVNYIDFGYPKDASGNFDPLYWDQIWTDIDQSRIPDSFIPSLPLGELRNFSANESDEDNADQIIKINITQAPWNSILEGAEFEEVDVYPGKPFFATTRYTWEEPDKGHYRLKTNNNTELWQEYWGIDYNSLPQDLKDWEFRVLESEPGVNTPEYKYKLPYYLITDKTKSYTSLIFGSDWPKSQSDDRIAQVGNKLTEGNIIGARPSSYAGLFLQSQRAFRYQPGRISGFTYGVRVSEEGAGPGTVLEFGVENFSDGYFFRFKDGTDFSIVRRSTVSLGNTQLFSEARYIEREAFINKITGIARYADELTEDETDRLEQETEDGEVYKVFETVISQRNMNGDPLNSTGDSGYIYNPDTVTMYKIEFGWYGAIGARFYAYIPQEVGEARWVTLHTLVIENQIGQPCLQDPFFFFKYRVFIESPAVLKLPQFVEKYGASYYIDGGDEGTVSIESGNASGRLLPEVTETDFPPTTTEFPIAKWGTVLGIKSKREIVNNEGSVIPNKKEIFPVSASIYSTRDTEIKFINQFGCRDHAYTFQESYKCDVKESQTFRGKFSINHYQRDPGALQVLGRDETAPVPTISYIGRVDAATYPESFDNLPVIGDWGSGSDEGWERNEGTLFGSHIIAEDVYGAYVNPKNQYKSSPTGFSGTEAILLRTDNDTVWEGSYRDNNWKSSQLLYKYKELNGNGDTVSKQIVTKLSNFRRDTTMISTVPIEADEFYIFFTSRSGELYDSVSAANSTLDTVACSQGAPGCDSKHVADYQIGVTFPRDISTEDPVASESQFVYPQSLLNRSLDGPEFGVLNPKETYAQNYNNNDSTGVGYSNLPVAVVQNDNGDWAVKDKTNPKPDNYLYYEGLPVDFEDPSLKTNVLMLNQNGRIHRSPDGLEVSEQFWDYLGEIDDQLPGVPGEDGGSCRALFCKVERQTRSCSISIETVGGSTVIYLVSGSKWPEELGTTVSQANSVTPNPNAAFTLNLTTDPAGVFLGTVTSGGKQHKTVGAGNQVLWKLTITNPNGLSLSNGDTVEAAWNQLSIYETSLITKTAELHASKVVPATAFPFRVFVRFKDGAEIGSVIVGKNTSNGIVQLPFTPHGCTVSTSTDLSDQNHDGGSDGSNAATKHLQLFSQPDALVPALNHSYYDVTDTNPLYKPKKCASFISRTTLSGAGFSGVGDYPLRFLKFKDSGDPVGSFFISKDTPTEISLKELFNINGESVSPTFWGNKALFMIARDANLAGEAGTGRISVTLNYKEQ</sequence>
<dbReference type="Proteomes" id="UP000007178">
    <property type="component" value="Segment"/>
</dbReference>
<dbReference type="KEGG" id="vg:14013897"/>
<dbReference type="GeneID" id="14013897"/>
<dbReference type="EMBL" id="JQ245707">
    <property type="protein sequence ID" value="AEZ65693.1"/>
    <property type="molecule type" value="Genomic_DNA"/>
</dbReference>
<feature type="region of interest" description="Disordered" evidence="1">
    <location>
        <begin position="1320"/>
        <end position="1339"/>
    </location>
</feature>
<dbReference type="RefSeq" id="YP_007006106.1">
    <property type="nucleotide sequence ID" value="NC_019516.2"/>
</dbReference>
<evidence type="ECO:0000256" key="1">
    <source>
        <dbReference type="SAM" id="MobiDB-lite"/>
    </source>
</evidence>
<keyword evidence="3" id="KW-1185">Reference proteome</keyword>
<evidence type="ECO:0000313" key="3">
    <source>
        <dbReference type="Proteomes" id="UP000007178"/>
    </source>
</evidence>
<evidence type="ECO:0000313" key="2">
    <source>
        <dbReference type="EMBL" id="AEZ65693.1"/>
    </source>
</evidence>
<reference evidence="2 3" key="1">
    <citation type="journal article" date="2012" name="Proc. Natl. Acad. Sci. U.S.A.">
        <title>A novel lineage of myoviruses infecting cyanobacteria is widespread in the oceans.</title>
        <authorList>
            <person name="Sabehi G."/>
            <person name="Shaulov L."/>
            <person name="Silver D.H."/>
            <person name="Yanai I."/>
            <person name="Harel A."/>
            <person name="Lindell D."/>
        </authorList>
    </citation>
    <scope>NUCLEOTIDE SEQUENCE [LARGE SCALE GENOMIC DNA]</scope>
</reference>
<name>H6WFW8_9CAUD</name>
<organism evidence="2 3">
    <name type="scientific">Cyanophage S-TIM5</name>
    <dbReference type="NCBI Taxonomy" id="1137745"/>
    <lineage>
        <taxon>Viruses</taxon>
        <taxon>Duplodnaviria</taxon>
        <taxon>Heunggongvirae</taxon>
        <taxon>Uroviricota</taxon>
        <taxon>Caudoviricetes</taxon>
        <taxon>Aurunvirus</taxon>
        <taxon>Aurunvirus STIM5</taxon>
    </lineage>
</organism>
<protein>
    <submittedName>
        <fullName evidence="2">Virion structural protein and packaging</fullName>
    </submittedName>
</protein>
<accession>H6WFW8</accession>